<evidence type="ECO:0000259" key="2">
    <source>
        <dbReference type="Pfam" id="PF20151"/>
    </source>
</evidence>
<comment type="caution">
    <text evidence="3">The sequence shown here is derived from an EMBL/GenBank/DDBJ whole genome shotgun (WGS) entry which is preliminary data.</text>
</comment>
<keyword evidence="1" id="KW-0812">Transmembrane</keyword>
<keyword evidence="1" id="KW-0472">Membrane</keyword>
<organism evidence="3 4">
    <name type="scientific">Mycena maculata</name>
    <dbReference type="NCBI Taxonomy" id="230809"/>
    <lineage>
        <taxon>Eukaryota</taxon>
        <taxon>Fungi</taxon>
        <taxon>Dikarya</taxon>
        <taxon>Basidiomycota</taxon>
        <taxon>Agaricomycotina</taxon>
        <taxon>Agaricomycetes</taxon>
        <taxon>Agaricomycetidae</taxon>
        <taxon>Agaricales</taxon>
        <taxon>Marasmiineae</taxon>
        <taxon>Mycenaceae</taxon>
        <taxon>Mycena</taxon>
    </lineage>
</organism>
<name>A0AAD7NXI3_9AGAR</name>
<reference evidence="3" key="1">
    <citation type="submission" date="2023-03" db="EMBL/GenBank/DDBJ databases">
        <title>Massive genome expansion in bonnet fungi (Mycena s.s.) driven by repeated elements and novel gene families across ecological guilds.</title>
        <authorList>
            <consortium name="Lawrence Berkeley National Laboratory"/>
            <person name="Harder C.B."/>
            <person name="Miyauchi S."/>
            <person name="Viragh M."/>
            <person name="Kuo A."/>
            <person name="Thoen E."/>
            <person name="Andreopoulos B."/>
            <person name="Lu D."/>
            <person name="Skrede I."/>
            <person name="Drula E."/>
            <person name="Henrissat B."/>
            <person name="Morin E."/>
            <person name="Kohler A."/>
            <person name="Barry K."/>
            <person name="LaButti K."/>
            <person name="Morin E."/>
            <person name="Salamov A."/>
            <person name="Lipzen A."/>
            <person name="Mereny Z."/>
            <person name="Hegedus B."/>
            <person name="Baldrian P."/>
            <person name="Stursova M."/>
            <person name="Weitz H."/>
            <person name="Taylor A."/>
            <person name="Grigoriev I.V."/>
            <person name="Nagy L.G."/>
            <person name="Martin F."/>
            <person name="Kauserud H."/>
        </authorList>
    </citation>
    <scope>NUCLEOTIDE SEQUENCE</scope>
    <source>
        <strain evidence="3">CBHHK188m</strain>
    </source>
</reference>
<feature type="transmembrane region" description="Helical" evidence="1">
    <location>
        <begin position="50"/>
        <end position="70"/>
    </location>
</feature>
<protein>
    <recommendedName>
        <fullName evidence="2">DUF6533 domain-containing protein</fullName>
    </recommendedName>
</protein>
<accession>A0AAD7NXI3</accession>
<keyword evidence="4" id="KW-1185">Reference proteome</keyword>
<dbReference type="Proteomes" id="UP001215280">
    <property type="component" value="Unassembled WGS sequence"/>
</dbReference>
<dbReference type="Pfam" id="PF20151">
    <property type="entry name" value="DUF6533"/>
    <property type="match status" value="1"/>
</dbReference>
<feature type="transmembrane region" description="Helical" evidence="1">
    <location>
        <begin position="236"/>
        <end position="254"/>
    </location>
</feature>
<feature type="transmembrane region" description="Helical" evidence="1">
    <location>
        <begin position="209"/>
        <end position="229"/>
    </location>
</feature>
<gene>
    <name evidence="3" type="ORF">DFH07DRAFT_936214</name>
</gene>
<evidence type="ECO:0000313" key="4">
    <source>
        <dbReference type="Proteomes" id="UP001215280"/>
    </source>
</evidence>
<evidence type="ECO:0000256" key="1">
    <source>
        <dbReference type="SAM" id="Phobius"/>
    </source>
</evidence>
<dbReference type="InterPro" id="IPR045340">
    <property type="entry name" value="DUF6533"/>
</dbReference>
<evidence type="ECO:0000313" key="3">
    <source>
        <dbReference type="EMBL" id="KAJ7779319.1"/>
    </source>
</evidence>
<feature type="domain" description="DUF6533" evidence="2">
    <location>
        <begin position="26"/>
        <end position="62"/>
    </location>
</feature>
<dbReference type="AlphaFoldDB" id="A0AAD7NXI3"/>
<dbReference type="EMBL" id="JARJLG010000007">
    <property type="protein sequence ID" value="KAJ7779319.1"/>
    <property type="molecule type" value="Genomic_DNA"/>
</dbReference>
<keyword evidence="1" id="KW-1133">Transmembrane helix</keyword>
<sequence>MDVHMMLYDVGLCRSLALAGISRSLILFYEHILTLGSEIQYIWPTRRTYGSAWFLCIRYFSFGANIIVVLDTFATFDVEACNALNTVGGFLILGQEFMVGCTLCLRVYAMYSLSKRLLVFVACAVIIGVAVCIWSVIPVGTTPSVPVRAPGCFLPQSRAQNLRMLGAWGTQLAGNVLAISLTLYRGSSHAGGATAVAGSLWGVLIRDGIAYFVAILVVNFGNILMFYFGDIYTGTSLAWFTSVISVVMILRLMINLHLTAAPNTNTEPETFGFTLTAPIHFHRGYRDESNLVGGTGGQIHSRGVDLR</sequence>
<proteinExistence type="predicted"/>
<feature type="transmembrane region" description="Helical" evidence="1">
    <location>
        <begin position="117"/>
        <end position="137"/>
    </location>
</feature>
<feature type="transmembrane region" description="Helical" evidence="1">
    <location>
        <begin position="82"/>
        <end position="105"/>
    </location>
</feature>